<proteinExistence type="predicted"/>
<sequence>MDDSGADGAEIARSVTHPDRISPAVSFRDEDGPLFRLKESVLGKAVFSNEARGPAEELLALYWSRAIRGLRVIQQGERRYVGRERRRWRRVGRKLLAVLPLFSYESRFLDYDFRIGGELAFTVEHEAIAEPEEAQEDEGGSPRPGWTHDIGSAAMSDGVGLDIALDTFSGGGNFYGVPDFSCHLVRIHDPELDVRVVLGQIVLLARSPR</sequence>
<dbReference type="RefSeq" id="WP_344870521.1">
    <property type="nucleotide sequence ID" value="NZ_BAABAL010000003.1"/>
</dbReference>
<gene>
    <name evidence="1" type="ORF">GCM10022247_02250</name>
</gene>
<organism evidence="1 2">
    <name type="scientific">Allokutzneria multivorans</name>
    <dbReference type="NCBI Taxonomy" id="1142134"/>
    <lineage>
        <taxon>Bacteria</taxon>
        <taxon>Bacillati</taxon>
        <taxon>Actinomycetota</taxon>
        <taxon>Actinomycetes</taxon>
        <taxon>Pseudonocardiales</taxon>
        <taxon>Pseudonocardiaceae</taxon>
        <taxon>Allokutzneria</taxon>
    </lineage>
</organism>
<evidence type="ECO:0000313" key="2">
    <source>
        <dbReference type="Proteomes" id="UP001501747"/>
    </source>
</evidence>
<dbReference type="EMBL" id="BAABAL010000003">
    <property type="protein sequence ID" value="GAA3987499.1"/>
    <property type="molecule type" value="Genomic_DNA"/>
</dbReference>
<evidence type="ECO:0000313" key="1">
    <source>
        <dbReference type="EMBL" id="GAA3987499.1"/>
    </source>
</evidence>
<protein>
    <submittedName>
        <fullName evidence="1">Uncharacterized protein</fullName>
    </submittedName>
</protein>
<keyword evidence="2" id="KW-1185">Reference proteome</keyword>
<reference evidence="2" key="1">
    <citation type="journal article" date="2019" name="Int. J. Syst. Evol. Microbiol.">
        <title>The Global Catalogue of Microorganisms (GCM) 10K type strain sequencing project: providing services to taxonomists for standard genome sequencing and annotation.</title>
        <authorList>
            <consortium name="The Broad Institute Genomics Platform"/>
            <consortium name="The Broad Institute Genome Sequencing Center for Infectious Disease"/>
            <person name="Wu L."/>
            <person name="Ma J."/>
        </authorList>
    </citation>
    <scope>NUCLEOTIDE SEQUENCE [LARGE SCALE GENOMIC DNA]</scope>
    <source>
        <strain evidence="2">JCM 17342</strain>
    </source>
</reference>
<comment type="caution">
    <text evidence="1">The sequence shown here is derived from an EMBL/GenBank/DDBJ whole genome shotgun (WGS) entry which is preliminary data.</text>
</comment>
<accession>A0ABP7QUV4</accession>
<dbReference type="Proteomes" id="UP001501747">
    <property type="component" value="Unassembled WGS sequence"/>
</dbReference>
<name>A0ABP7QUV4_9PSEU</name>